<organism evidence="7 8">
    <name type="scientific">Paenibacillus alvei</name>
    <name type="common">Bacillus alvei</name>
    <dbReference type="NCBI Taxonomy" id="44250"/>
    <lineage>
        <taxon>Bacteria</taxon>
        <taxon>Bacillati</taxon>
        <taxon>Bacillota</taxon>
        <taxon>Bacilli</taxon>
        <taxon>Bacillales</taxon>
        <taxon>Paenibacillaceae</taxon>
        <taxon>Paenibacillus</taxon>
    </lineage>
</organism>
<evidence type="ECO:0000313" key="8">
    <source>
        <dbReference type="Proteomes" id="UP000304148"/>
    </source>
</evidence>
<evidence type="ECO:0000256" key="5">
    <source>
        <dbReference type="SAM" id="SignalP"/>
    </source>
</evidence>
<accession>A0A383RIU2</accession>
<evidence type="ECO:0000256" key="3">
    <source>
        <dbReference type="ARBA" id="ARBA00022729"/>
    </source>
</evidence>
<dbReference type="PANTHER" id="PTHR30085:SF6">
    <property type="entry name" value="ABC TRANSPORTER GLUTAMINE-BINDING PROTEIN GLNH"/>
    <property type="match status" value="1"/>
</dbReference>
<proteinExistence type="inferred from homology"/>
<evidence type="ECO:0000256" key="1">
    <source>
        <dbReference type="ARBA" id="ARBA00010333"/>
    </source>
</evidence>
<dbReference type="Pfam" id="PF00497">
    <property type="entry name" value="SBP_bac_3"/>
    <property type="match status" value="1"/>
</dbReference>
<dbReference type="AlphaFoldDB" id="A0A383RIU2"/>
<dbReference type="SMART" id="SM00062">
    <property type="entry name" value="PBPb"/>
    <property type="match status" value="1"/>
</dbReference>
<reference evidence="8" key="1">
    <citation type="submission" date="2018-08" db="EMBL/GenBank/DDBJ databases">
        <authorList>
            <person name="Chevrot R."/>
        </authorList>
    </citation>
    <scope>NUCLEOTIDE SEQUENCE [LARGE SCALE GENOMIC DNA]</scope>
</reference>
<evidence type="ECO:0000259" key="6">
    <source>
        <dbReference type="SMART" id="SM00062"/>
    </source>
</evidence>
<comment type="similarity">
    <text evidence="1">Belongs to the bacterial solute-binding protein 3 family.</text>
</comment>
<dbReference type="Proteomes" id="UP000304148">
    <property type="component" value="Chromosome"/>
</dbReference>
<feature type="compositionally biased region" description="Polar residues" evidence="4">
    <location>
        <begin position="40"/>
        <end position="58"/>
    </location>
</feature>
<protein>
    <submittedName>
        <fullName evidence="7">Glutamine ABC transporter substrate-binding protein</fullName>
    </submittedName>
</protein>
<dbReference type="Gene3D" id="3.40.190.10">
    <property type="entry name" value="Periplasmic binding protein-like II"/>
    <property type="match status" value="2"/>
</dbReference>
<dbReference type="GO" id="GO:0006865">
    <property type="term" value="P:amino acid transport"/>
    <property type="evidence" value="ECO:0007669"/>
    <property type="project" value="TreeGrafter"/>
</dbReference>
<keyword evidence="3 5" id="KW-0732">Signal</keyword>
<feature type="region of interest" description="Disordered" evidence="4">
    <location>
        <begin position="29"/>
        <end position="58"/>
    </location>
</feature>
<evidence type="ECO:0000256" key="2">
    <source>
        <dbReference type="ARBA" id="ARBA00022448"/>
    </source>
</evidence>
<feature type="signal peptide" evidence="5">
    <location>
        <begin position="1"/>
        <end position="23"/>
    </location>
</feature>
<keyword evidence="2" id="KW-0813">Transport</keyword>
<dbReference type="RefSeq" id="WP_138188247.1">
    <property type="nucleotide sequence ID" value="NZ_LS992241.1"/>
</dbReference>
<evidence type="ECO:0000256" key="4">
    <source>
        <dbReference type="SAM" id="MobiDB-lite"/>
    </source>
</evidence>
<dbReference type="EMBL" id="LS992241">
    <property type="protein sequence ID" value="SYX86216.1"/>
    <property type="molecule type" value="Genomic_DNA"/>
</dbReference>
<dbReference type="GO" id="GO:0005576">
    <property type="term" value="C:extracellular region"/>
    <property type="evidence" value="ECO:0007669"/>
    <property type="project" value="TreeGrafter"/>
</dbReference>
<feature type="chain" id="PRO_5038709306" evidence="5">
    <location>
        <begin position="24"/>
        <end position="308"/>
    </location>
</feature>
<name>A0A383RIU2_PAEAL</name>
<evidence type="ECO:0000313" key="7">
    <source>
        <dbReference type="EMBL" id="SYX86216.1"/>
    </source>
</evidence>
<dbReference type="PROSITE" id="PS51257">
    <property type="entry name" value="PROKAR_LIPOPROTEIN"/>
    <property type="match status" value="1"/>
</dbReference>
<dbReference type="SUPFAM" id="SSF53850">
    <property type="entry name" value="Periplasmic binding protein-like II"/>
    <property type="match status" value="1"/>
</dbReference>
<sequence length="308" mass="33810">MKNKLGFTLLMVMVLLTVGLLSACGSSSSGSDAGSGAKEQPTTATQQESGKSSSTDTGALSKIKERGKILVGVFSDKPPFGFTNEKGELVGFDNDLARRFAKDLLGDESKIEFVVVEPAGRIPYLQSDKVDLIVANMTVTDERKEIVDFTNPNLKVTTQVLVNDKSGIKSLADLKGKKVIVTKGTTADIFFTKNYPDVELVKFEKNTESLQALKDGRGDGYAQDNFILLAWVRKNPGFFLLPEKLEKEAPIAPAVKKGNTELRDWVNQELETLGKEKFLLQLYDKYVKEELGPDVSPDDIIVEGGHWK</sequence>
<feature type="domain" description="Solute-binding protein family 3/N-terminal" evidence="6">
    <location>
        <begin position="68"/>
        <end position="290"/>
    </location>
</feature>
<dbReference type="InterPro" id="IPR051455">
    <property type="entry name" value="Bact_solute-bind_prot3"/>
</dbReference>
<dbReference type="PANTHER" id="PTHR30085">
    <property type="entry name" value="AMINO ACID ABC TRANSPORTER PERMEASE"/>
    <property type="match status" value="1"/>
</dbReference>
<dbReference type="GO" id="GO:0030288">
    <property type="term" value="C:outer membrane-bounded periplasmic space"/>
    <property type="evidence" value="ECO:0007669"/>
    <property type="project" value="TreeGrafter"/>
</dbReference>
<gene>
    <name evidence="7" type="ORF">PBLR_14638</name>
</gene>
<dbReference type="InterPro" id="IPR001638">
    <property type="entry name" value="Solute-binding_3/MltF_N"/>
</dbReference>